<keyword evidence="9" id="KW-1015">Disulfide bond</keyword>
<dbReference type="SUPFAM" id="SSF51011">
    <property type="entry name" value="Glycosyl hydrolase domain"/>
    <property type="match status" value="1"/>
</dbReference>
<organism evidence="15 16">
    <name type="scientific">Tricholomella constricta</name>
    <dbReference type="NCBI Taxonomy" id="117010"/>
    <lineage>
        <taxon>Eukaryota</taxon>
        <taxon>Fungi</taxon>
        <taxon>Dikarya</taxon>
        <taxon>Basidiomycota</taxon>
        <taxon>Agaricomycotina</taxon>
        <taxon>Agaricomycetes</taxon>
        <taxon>Agaricomycetidae</taxon>
        <taxon>Agaricales</taxon>
        <taxon>Tricholomatineae</taxon>
        <taxon>Lyophyllaceae</taxon>
        <taxon>Tricholomella</taxon>
    </lineage>
</organism>
<evidence type="ECO:0000256" key="2">
    <source>
        <dbReference type="ARBA" id="ARBA00001913"/>
    </source>
</evidence>
<dbReference type="EMBL" id="JAACJP010000002">
    <property type="protein sequence ID" value="KAF5387154.1"/>
    <property type="molecule type" value="Genomic_DNA"/>
</dbReference>
<dbReference type="InterPro" id="IPR013780">
    <property type="entry name" value="Glyco_hydro_b"/>
</dbReference>
<dbReference type="InterPro" id="IPR015340">
    <property type="entry name" value="A_amylase_C_dom"/>
</dbReference>
<reference evidence="15 16" key="1">
    <citation type="journal article" date="2020" name="ISME J.">
        <title>Uncovering the hidden diversity of litter-decomposition mechanisms in mushroom-forming fungi.</title>
        <authorList>
            <person name="Floudas D."/>
            <person name="Bentzer J."/>
            <person name="Ahren D."/>
            <person name="Johansson T."/>
            <person name="Persson P."/>
            <person name="Tunlid A."/>
        </authorList>
    </citation>
    <scope>NUCLEOTIDE SEQUENCE [LARGE SCALE GENOMIC DNA]</scope>
    <source>
        <strain evidence="15 16">CBS 661.87</strain>
    </source>
</reference>
<name>A0A8H5HQ12_9AGAR</name>
<evidence type="ECO:0000256" key="1">
    <source>
        <dbReference type="ARBA" id="ARBA00000548"/>
    </source>
</evidence>
<dbReference type="Gene3D" id="2.60.40.1180">
    <property type="entry name" value="Golgi alpha-mannosidase II"/>
    <property type="match status" value="1"/>
</dbReference>
<feature type="transmembrane region" description="Helical" evidence="13">
    <location>
        <begin position="444"/>
        <end position="463"/>
    </location>
</feature>
<evidence type="ECO:0000256" key="9">
    <source>
        <dbReference type="ARBA" id="ARBA00023157"/>
    </source>
</evidence>
<keyword evidence="13" id="KW-1133">Transmembrane helix</keyword>
<evidence type="ECO:0000313" key="15">
    <source>
        <dbReference type="EMBL" id="KAF5387154.1"/>
    </source>
</evidence>
<evidence type="ECO:0000256" key="7">
    <source>
        <dbReference type="ARBA" id="ARBA00022801"/>
    </source>
</evidence>
<keyword evidence="10" id="KW-0325">Glycoprotein</keyword>
<dbReference type="GO" id="GO:0016052">
    <property type="term" value="P:carbohydrate catabolic process"/>
    <property type="evidence" value="ECO:0007669"/>
    <property type="project" value="InterPro"/>
</dbReference>
<proteinExistence type="inferred from homology"/>
<dbReference type="PANTHER" id="PTHR10357:SF215">
    <property type="entry name" value="ALPHA-AMYLASE 1"/>
    <property type="match status" value="1"/>
</dbReference>
<evidence type="ECO:0000256" key="13">
    <source>
        <dbReference type="SAM" id="Phobius"/>
    </source>
</evidence>
<keyword evidence="6" id="KW-0732">Signal</keyword>
<dbReference type="GO" id="GO:0005509">
    <property type="term" value="F:calcium ion binding"/>
    <property type="evidence" value="ECO:0007669"/>
    <property type="project" value="InterPro"/>
</dbReference>
<evidence type="ECO:0000256" key="12">
    <source>
        <dbReference type="ARBA" id="ARBA00023295"/>
    </source>
</evidence>
<keyword evidence="13" id="KW-0812">Transmembrane</keyword>
<evidence type="ECO:0000256" key="8">
    <source>
        <dbReference type="ARBA" id="ARBA00022837"/>
    </source>
</evidence>
<evidence type="ECO:0000259" key="14">
    <source>
        <dbReference type="SMART" id="SM00642"/>
    </source>
</evidence>
<evidence type="ECO:0000256" key="3">
    <source>
        <dbReference type="ARBA" id="ARBA00008061"/>
    </source>
</evidence>
<comment type="similarity">
    <text evidence="3">Belongs to the glycosyl hydrolase 13 family.</text>
</comment>
<gene>
    <name evidence="15" type="ORF">D9615_001698</name>
</gene>
<feature type="domain" description="Glycosyl hydrolase family 13 catalytic" evidence="14">
    <location>
        <begin position="22"/>
        <end position="317"/>
    </location>
</feature>
<dbReference type="Proteomes" id="UP000565441">
    <property type="component" value="Unassembled WGS sequence"/>
</dbReference>
<keyword evidence="13" id="KW-0472">Membrane</keyword>
<dbReference type="Gene3D" id="3.20.20.80">
    <property type="entry name" value="Glycosidases"/>
    <property type="match status" value="1"/>
</dbReference>
<protein>
    <recommendedName>
        <fullName evidence="4">alpha-amylase</fullName>
        <ecNumber evidence="4">3.2.1.1</ecNumber>
    </recommendedName>
</protein>
<keyword evidence="5" id="KW-0479">Metal-binding</keyword>
<dbReference type="OrthoDB" id="204980at2759"/>
<keyword evidence="16" id="KW-1185">Reference proteome</keyword>
<evidence type="ECO:0000256" key="5">
    <source>
        <dbReference type="ARBA" id="ARBA00022723"/>
    </source>
</evidence>
<keyword evidence="12" id="KW-0326">Glycosidase</keyword>
<dbReference type="EC" id="3.2.1.1" evidence="4"/>
<sequence length="464" mass="51400">MQDLLQFGLAPSTKIMTVQDRHMVTHIMGIGRPTSPKQTIVSEPQTTSRLFQLNSTVVECLYLMVDVVVNNVMATSLNPDYSQYMFKTESYYHPYCPIVWGNTTSEQECWMGDEKVPLPDLDTRNPAVIEKYGEWIENLVKEYSIDGLRVDAAKHVQMDFWPPFCAKAGVFCMGEVFGGLDVDEVAQYQGPQALDSVLNFPLYSGLVQAFSIPGPNNSTALAHVFEESKKKFKDVGLLGNFLENHDLPRWHNQSVDPQSLYNAMVLNFLTDGIPIVYYGQEQWFSGSADPYNREPLWTSKYEKTAVYELISTLNKLRNFFANTTDWLTKETQVLTISPHGIAVMKGDIVSIVTNIGSPPQNGIHIAVATPYAASTATTNILTCQQWAVGARGMIDVEYTKGGVPVILVLTTLLKGSGICESTATTKGASSQSSSGFRGSVSYPLSWIPIILMFAFAVSPISFAW</sequence>
<evidence type="ECO:0000256" key="11">
    <source>
        <dbReference type="ARBA" id="ARBA00023277"/>
    </source>
</evidence>
<dbReference type="InterPro" id="IPR017853">
    <property type="entry name" value="GH"/>
</dbReference>
<dbReference type="SMART" id="SM00642">
    <property type="entry name" value="Aamy"/>
    <property type="match status" value="1"/>
</dbReference>
<comment type="catalytic activity">
    <reaction evidence="1">
        <text>Endohydrolysis of (1-&gt;4)-alpha-D-glucosidic linkages in polysaccharides containing three or more (1-&gt;4)-alpha-linked D-glucose units.</text>
        <dbReference type="EC" id="3.2.1.1"/>
    </reaction>
</comment>
<comment type="caution">
    <text evidence="15">The sequence shown here is derived from an EMBL/GenBank/DDBJ whole genome shotgun (WGS) entry which is preliminary data.</text>
</comment>
<evidence type="ECO:0000313" key="16">
    <source>
        <dbReference type="Proteomes" id="UP000565441"/>
    </source>
</evidence>
<dbReference type="AlphaFoldDB" id="A0A8H5HQ12"/>
<evidence type="ECO:0000256" key="6">
    <source>
        <dbReference type="ARBA" id="ARBA00022729"/>
    </source>
</evidence>
<evidence type="ECO:0000256" key="4">
    <source>
        <dbReference type="ARBA" id="ARBA00012595"/>
    </source>
</evidence>
<evidence type="ECO:0000256" key="10">
    <source>
        <dbReference type="ARBA" id="ARBA00023180"/>
    </source>
</evidence>
<dbReference type="PANTHER" id="PTHR10357">
    <property type="entry name" value="ALPHA-AMYLASE FAMILY MEMBER"/>
    <property type="match status" value="1"/>
</dbReference>
<dbReference type="SUPFAM" id="SSF51445">
    <property type="entry name" value="(Trans)glycosidases"/>
    <property type="match status" value="1"/>
</dbReference>
<keyword evidence="7" id="KW-0378">Hydrolase</keyword>
<dbReference type="GO" id="GO:0004556">
    <property type="term" value="F:alpha-amylase activity"/>
    <property type="evidence" value="ECO:0007669"/>
    <property type="project" value="UniProtKB-EC"/>
</dbReference>
<comment type="cofactor">
    <cofactor evidence="2">
        <name>Ca(2+)</name>
        <dbReference type="ChEBI" id="CHEBI:29108"/>
    </cofactor>
</comment>
<keyword evidence="11" id="KW-0119">Carbohydrate metabolism</keyword>
<dbReference type="Pfam" id="PF09260">
    <property type="entry name" value="A_amylase_dom_C"/>
    <property type="match status" value="1"/>
</dbReference>
<accession>A0A8H5HQ12</accession>
<keyword evidence="8" id="KW-0106">Calcium</keyword>
<dbReference type="Pfam" id="PF00128">
    <property type="entry name" value="Alpha-amylase"/>
    <property type="match status" value="1"/>
</dbReference>
<dbReference type="InterPro" id="IPR006047">
    <property type="entry name" value="GH13_cat_dom"/>
</dbReference>